<feature type="domain" description="Response regulatory" evidence="6">
    <location>
        <begin position="13"/>
        <end position="127"/>
    </location>
</feature>
<dbReference type="SUPFAM" id="SSF52172">
    <property type="entry name" value="CheY-like"/>
    <property type="match status" value="1"/>
</dbReference>
<keyword evidence="4" id="KW-0597">Phosphoprotein</keyword>
<dbReference type="InterPro" id="IPR011006">
    <property type="entry name" value="CheY-like_superfamily"/>
</dbReference>
<dbReference type="Proteomes" id="UP001217838">
    <property type="component" value="Unassembled WGS sequence"/>
</dbReference>
<dbReference type="PROSITE" id="PS50043">
    <property type="entry name" value="HTH_LUXR_2"/>
    <property type="match status" value="1"/>
</dbReference>
<accession>A0ABT5B5E3</accession>
<evidence type="ECO:0000256" key="1">
    <source>
        <dbReference type="ARBA" id="ARBA00023015"/>
    </source>
</evidence>
<evidence type="ECO:0000259" key="6">
    <source>
        <dbReference type="PROSITE" id="PS50110"/>
    </source>
</evidence>
<dbReference type="SUPFAM" id="SSF46894">
    <property type="entry name" value="C-terminal effector domain of the bipartite response regulators"/>
    <property type="match status" value="1"/>
</dbReference>
<proteinExistence type="predicted"/>
<evidence type="ECO:0000256" key="4">
    <source>
        <dbReference type="PROSITE-ProRule" id="PRU00169"/>
    </source>
</evidence>
<dbReference type="PROSITE" id="PS50110">
    <property type="entry name" value="RESPONSE_REGULATORY"/>
    <property type="match status" value="1"/>
</dbReference>
<dbReference type="InterPro" id="IPR016032">
    <property type="entry name" value="Sig_transdc_resp-reg_C-effctor"/>
</dbReference>
<dbReference type="CDD" id="cd06170">
    <property type="entry name" value="LuxR_C_like"/>
    <property type="match status" value="1"/>
</dbReference>
<keyword evidence="3" id="KW-0804">Transcription</keyword>
<dbReference type="SMART" id="SM00448">
    <property type="entry name" value="REC"/>
    <property type="match status" value="1"/>
</dbReference>
<dbReference type="PANTHER" id="PTHR44688">
    <property type="entry name" value="DNA-BINDING TRANSCRIPTIONAL ACTIVATOR DEVR_DOSR"/>
    <property type="match status" value="1"/>
</dbReference>
<dbReference type="RefSeq" id="WP_271999159.1">
    <property type="nucleotide sequence ID" value="NZ_JAQNDN010000007.1"/>
</dbReference>
<feature type="domain" description="HTH luxR-type" evidence="5">
    <location>
        <begin position="143"/>
        <end position="208"/>
    </location>
</feature>
<keyword evidence="1" id="KW-0805">Transcription regulation</keyword>
<dbReference type="InterPro" id="IPR001789">
    <property type="entry name" value="Sig_transdc_resp-reg_receiver"/>
</dbReference>
<evidence type="ECO:0000313" key="8">
    <source>
        <dbReference type="Proteomes" id="UP001217838"/>
    </source>
</evidence>
<comment type="caution">
    <text evidence="7">The sequence shown here is derived from an EMBL/GenBank/DDBJ whole genome shotgun (WGS) entry which is preliminary data.</text>
</comment>
<dbReference type="InterPro" id="IPR036388">
    <property type="entry name" value="WH-like_DNA-bd_sf"/>
</dbReference>
<feature type="modified residue" description="4-aspartylphosphate" evidence="4">
    <location>
        <position position="62"/>
    </location>
</feature>
<dbReference type="InterPro" id="IPR000792">
    <property type="entry name" value="Tscrpt_reg_LuxR_C"/>
</dbReference>
<dbReference type="PANTHER" id="PTHR44688:SF16">
    <property type="entry name" value="DNA-BINDING TRANSCRIPTIONAL ACTIVATOR DEVR_DOSR"/>
    <property type="match status" value="1"/>
</dbReference>
<evidence type="ECO:0000256" key="3">
    <source>
        <dbReference type="ARBA" id="ARBA00023163"/>
    </source>
</evidence>
<dbReference type="Pfam" id="PF00072">
    <property type="entry name" value="Response_reg"/>
    <property type="match status" value="1"/>
</dbReference>
<keyword evidence="2" id="KW-0238">DNA-binding</keyword>
<dbReference type="Gene3D" id="3.40.50.2300">
    <property type="match status" value="1"/>
</dbReference>
<evidence type="ECO:0000313" key="7">
    <source>
        <dbReference type="EMBL" id="MDC0669350.1"/>
    </source>
</evidence>
<evidence type="ECO:0000259" key="5">
    <source>
        <dbReference type="PROSITE" id="PS50043"/>
    </source>
</evidence>
<dbReference type="Pfam" id="PF00196">
    <property type="entry name" value="GerE"/>
    <property type="match status" value="1"/>
</dbReference>
<reference evidence="7 8" key="1">
    <citation type="submission" date="2022-11" db="EMBL/GenBank/DDBJ databases">
        <title>Minimal conservation of predation-associated metabolite biosynthetic gene clusters underscores biosynthetic potential of Myxococcota including descriptions for ten novel species: Archangium lansinium sp. nov., Myxococcus landrumus sp. nov., Nannocystis bai.</title>
        <authorList>
            <person name="Ahearne A."/>
            <person name="Stevens C."/>
            <person name="Dowd S."/>
        </authorList>
    </citation>
    <scope>NUCLEOTIDE SEQUENCE [LARGE SCALE GENOMIC DNA]</scope>
    <source>
        <strain evidence="7 8">NCELM</strain>
    </source>
</reference>
<evidence type="ECO:0000256" key="2">
    <source>
        <dbReference type="ARBA" id="ARBA00023125"/>
    </source>
</evidence>
<protein>
    <submittedName>
        <fullName evidence="7">Response regulator</fullName>
    </submittedName>
</protein>
<dbReference type="SMART" id="SM00421">
    <property type="entry name" value="HTH_LUXR"/>
    <property type="match status" value="1"/>
</dbReference>
<dbReference type="PRINTS" id="PR00038">
    <property type="entry name" value="HTHLUXR"/>
</dbReference>
<sequence>MNAISTLSSAAPKVFVVDDDPSVRASLSRLLESVGLAVETFPCAESFLSTDHSAARGCAVLDVMLPQLDGLELQRRLVDAQVTLPIIFLTGQGDIPMSVRAMKAGAVEFMTKPFKSADLIAAVCEALERDRAARRGRDELAELTSRYESLTAREREVMRGVVAGQLNKQIAAEFGTREATVKEQRAKVMEKMRAGSVAELVRFALCLGHLDGGRGR</sequence>
<keyword evidence="8" id="KW-1185">Reference proteome</keyword>
<organism evidence="7 8">
    <name type="scientific">Nannocystis radixulma</name>
    <dbReference type="NCBI Taxonomy" id="2995305"/>
    <lineage>
        <taxon>Bacteria</taxon>
        <taxon>Pseudomonadati</taxon>
        <taxon>Myxococcota</taxon>
        <taxon>Polyangia</taxon>
        <taxon>Nannocystales</taxon>
        <taxon>Nannocystaceae</taxon>
        <taxon>Nannocystis</taxon>
    </lineage>
</organism>
<dbReference type="Gene3D" id="1.10.10.10">
    <property type="entry name" value="Winged helix-like DNA-binding domain superfamily/Winged helix DNA-binding domain"/>
    <property type="match status" value="1"/>
</dbReference>
<dbReference type="CDD" id="cd17537">
    <property type="entry name" value="REC_FixJ"/>
    <property type="match status" value="1"/>
</dbReference>
<dbReference type="EMBL" id="JAQNDN010000007">
    <property type="protein sequence ID" value="MDC0669350.1"/>
    <property type="molecule type" value="Genomic_DNA"/>
</dbReference>
<name>A0ABT5B5E3_9BACT</name>
<gene>
    <name evidence="7" type="ORF">POL58_16470</name>
</gene>